<dbReference type="Proteomes" id="UP000094527">
    <property type="component" value="Unassembled WGS sequence"/>
</dbReference>
<feature type="domain" description="BTB" evidence="1">
    <location>
        <begin position="227"/>
        <end position="295"/>
    </location>
</feature>
<evidence type="ECO:0000313" key="3">
    <source>
        <dbReference type="Proteomes" id="UP000094527"/>
    </source>
</evidence>
<dbReference type="SUPFAM" id="SSF54695">
    <property type="entry name" value="POZ domain"/>
    <property type="match status" value="1"/>
</dbReference>
<comment type="caution">
    <text evidence="2">The sequence shown here is derived from an EMBL/GenBank/DDBJ whole genome shotgun (WGS) entry which is preliminary data.</text>
</comment>
<dbReference type="PANTHER" id="PTHR24413">
    <property type="entry name" value="SPECKLE-TYPE POZ PROTEIN"/>
    <property type="match status" value="1"/>
</dbReference>
<proteinExistence type="predicted"/>
<sequence length="407" mass="47243">MYGGDWSDDDALVLDSESEEDGDLVVNELVLKSSDIYLVKDHTFHWKVDEKLKKEKQYQTDITLCWNTNDDVRLPQGSRRKKPRLLQNLEKNFNLTFPLAMKWSAAMSLQRSFWKQYSDYCISFKVNTADKFFQKLQRLVINPTLIVELKIDKLTDSIEIRLDDDVHDVVEVFKRDFCRLSNKKLHKGENIDGSFSVKLKGEENKYAEPYKGFNLAEKLWKQKADDADCTIVVANGVEIKCHQLILKLHSPVFRSMFESGMSETMTRRVNIKDMTEEAMVAILKFLYTWDLELPMRNMSVASRLLQAGHRYEIKNLEQAMTQLFGAKRSPDDYKEWAASTTVEEILDTYVFAHNVGSDLKDVETTCVKMLKIRTTELEKSEQFKDMFRTKQEIAAKLCLAFAKLSGK</sequence>
<dbReference type="OrthoDB" id="7628309at2759"/>
<evidence type="ECO:0000313" key="2">
    <source>
        <dbReference type="EMBL" id="ODN00210.1"/>
    </source>
</evidence>
<organism evidence="2 3">
    <name type="scientific">Orchesella cincta</name>
    <name type="common">Springtail</name>
    <name type="synonym">Podura cincta</name>
    <dbReference type="NCBI Taxonomy" id="48709"/>
    <lineage>
        <taxon>Eukaryota</taxon>
        <taxon>Metazoa</taxon>
        <taxon>Ecdysozoa</taxon>
        <taxon>Arthropoda</taxon>
        <taxon>Hexapoda</taxon>
        <taxon>Collembola</taxon>
        <taxon>Entomobryomorpha</taxon>
        <taxon>Entomobryoidea</taxon>
        <taxon>Orchesellidae</taxon>
        <taxon>Orchesellinae</taxon>
        <taxon>Orchesella</taxon>
    </lineage>
</organism>
<dbReference type="Pfam" id="PF00651">
    <property type="entry name" value="BTB"/>
    <property type="match status" value="1"/>
</dbReference>
<keyword evidence="3" id="KW-1185">Reference proteome</keyword>
<reference evidence="2 3" key="1">
    <citation type="journal article" date="2016" name="Genome Biol. Evol.">
        <title>Gene Family Evolution Reflects Adaptation to Soil Environmental Stressors in the Genome of the Collembolan Orchesella cincta.</title>
        <authorList>
            <person name="Faddeeva-Vakhrusheva A."/>
            <person name="Derks M.F."/>
            <person name="Anvar S.Y."/>
            <person name="Agamennone V."/>
            <person name="Suring W."/>
            <person name="Smit S."/>
            <person name="van Straalen N.M."/>
            <person name="Roelofs D."/>
        </authorList>
    </citation>
    <scope>NUCLEOTIDE SEQUENCE [LARGE SCALE GENOMIC DNA]</scope>
    <source>
        <tissue evidence="2">Mixed pool</tissue>
    </source>
</reference>
<dbReference type="Gene3D" id="3.30.710.10">
    <property type="entry name" value="Potassium Channel Kv1.1, Chain A"/>
    <property type="match status" value="1"/>
</dbReference>
<dbReference type="EMBL" id="LJIJ01000223">
    <property type="protein sequence ID" value="ODN00210.1"/>
    <property type="molecule type" value="Genomic_DNA"/>
</dbReference>
<dbReference type="InterPro" id="IPR000210">
    <property type="entry name" value="BTB/POZ_dom"/>
</dbReference>
<dbReference type="SMART" id="SM00225">
    <property type="entry name" value="BTB"/>
    <property type="match status" value="1"/>
</dbReference>
<dbReference type="InterPro" id="IPR011333">
    <property type="entry name" value="SKP1/BTB/POZ_sf"/>
</dbReference>
<dbReference type="PROSITE" id="PS50097">
    <property type="entry name" value="BTB"/>
    <property type="match status" value="1"/>
</dbReference>
<gene>
    <name evidence="2" type="ORF">Ocin01_06457</name>
</gene>
<dbReference type="CDD" id="cd18186">
    <property type="entry name" value="BTB_POZ_ZBTB_KLHL-like"/>
    <property type="match status" value="1"/>
</dbReference>
<evidence type="ECO:0000259" key="1">
    <source>
        <dbReference type="PROSITE" id="PS50097"/>
    </source>
</evidence>
<protein>
    <submittedName>
        <fullName evidence="2">Kelch repeat and BTB domain-containing protein 12</fullName>
    </submittedName>
</protein>
<dbReference type="AlphaFoldDB" id="A0A1D2N4L1"/>
<name>A0A1D2N4L1_ORCCI</name>
<dbReference type="STRING" id="48709.A0A1D2N4L1"/>
<accession>A0A1D2N4L1</accession>